<reference evidence="1" key="1">
    <citation type="journal article" date="2014" name="Front. Microbiol.">
        <title>High frequency of phylogenetically diverse reductive dehalogenase-homologous genes in deep subseafloor sedimentary metagenomes.</title>
        <authorList>
            <person name="Kawai M."/>
            <person name="Futagami T."/>
            <person name="Toyoda A."/>
            <person name="Takaki Y."/>
            <person name="Nishi S."/>
            <person name="Hori S."/>
            <person name="Arai W."/>
            <person name="Tsubouchi T."/>
            <person name="Morono Y."/>
            <person name="Uchiyama I."/>
            <person name="Ito T."/>
            <person name="Fujiyama A."/>
            <person name="Inagaki F."/>
            <person name="Takami H."/>
        </authorList>
    </citation>
    <scope>NUCLEOTIDE SEQUENCE</scope>
    <source>
        <strain evidence="1">Expedition CK06-06</strain>
    </source>
</reference>
<dbReference type="AlphaFoldDB" id="X0TPB0"/>
<name>X0TPB0_9ZZZZ</name>
<dbReference type="EMBL" id="BARS01001898">
    <property type="protein sequence ID" value="GAF77945.1"/>
    <property type="molecule type" value="Genomic_DNA"/>
</dbReference>
<protein>
    <submittedName>
        <fullName evidence="1">Uncharacterized protein</fullName>
    </submittedName>
</protein>
<accession>X0TPB0</accession>
<comment type="caution">
    <text evidence="1">The sequence shown here is derived from an EMBL/GenBank/DDBJ whole genome shotgun (WGS) entry which is preliminary data.</text>
</comment>
<organism evidence="1">
    <name type="scientific">marine sediment metagenome</name>
    <dbReference type="NCBI Taxonomy" id="412755"/>
    <lineage>
        <taxon>unclassified sequences</taxon>
        <taxon>metagenomes</taxon>
        <taxon>ecological metagenomes</taxon>
    </lineage>
</organism>
<sequence length="128" mass="14086">MTQVCAPYRFATGLLKTRDNFKTDRIMAWDAVEGEIVSYTPVDSKEKTTYKKKTHKVSELSNFTISVAAGDIFKLSGTTYDGEDIEANVAGSINLTLLGSNIINNIENGKGDVEIIDMDEVADENDEI</sequence>
<evidence type="ECO:0000313" key="1">
    <source>
        <dbReference type="EMBL" id="GAF77945.1"/>
    </source>
</evidence>
<gene>
    <name evidence="1" type="ORF">S01H1_03489</name>
</gene>
<proteinExistence type="predicted"/>